<dbReference type="OrthoDB" id="9813184at2"/>
<comment type="similarity">
    <text evidence="1 5">Belongs to the glycosyl hydrolase 35 family.</text>
</comment>
<dbReference type="Gene3D" id="3.20.20.80">
    <property type="entry name" value="Glycosidases"/>
    <property type="match status" value="1"/>
</dbReference>
<dbReference type="InterPro" id="IPR017853">
    <property type="entry name" value="GH"/>
</dbReference>
<gene>
    <name evidence="8" type="primary">bga_2</name>
    <name evidence="8" type="ORF">DUPY_15720</name>
</gene>
<dbReference type="Pfam" id="PF01301">
    <property type="entry name" value="Glyco_hydro_35"/>
    <property type="match status" value="1"/>
</dbReference>
<evidence type="ECO:0000256" key="1">
    <source>
        <dbReference type="ARBA" id="ARBA00009809"/>
    </source>
</evidence>
<keyword evidence="6" id="KW-0732">Signal</keyword>
<evidence type="ECO:0000256" key="6">
    <source>
        <dbReference type="SAM" id="SignalP"/>
    </source>
</evidence>
<dbReference type="PATRIC" id="fig|762836.4.peg.1641"/>
<feature type="chain" id="PRO_5009208062" description="Beta-galactosidase" evidence="6">
    <location>
        <begin position="23"/>
        <end position="818"/>
    </location>
</feature>
<proteinExistence type="inferred from homology"/>
<dbReference type="RefSeq" id="WP_070247273.1">
    <property type="nucleotide sequence ID" value="NZ_LROM01000066.1"/>
</dbReference>
<dbReference type="PROSITE" id="PS01182">
    <property type="entry name" value="GLYCOSYL_HYDROL_F35"/>
    <property type="match status" value="1"/>
</dbReference>
<evidence type="ECO:0000259" key="7">
    <source>
        <dbReference type="Pfam" id="PF01301"/>
    </source>
</evidence>
<dbReference type="InterPro" id="IPR019801">
    <property type="entry name" value="Glyco_hydro_35_CS"/>
</dbReference>
<sequence>MNQTILRAALAALILPATLAQADTLLKIDATAPVAAPLQGHLKQGASVSPAGVRIGANSQYLTRDGQPWFPVMGEFHYTRSPASDWELELRKMKAAGITVVASYIIWNHHEEQAGKFDWSERRDLRRFLQLCKKVGLEAVVRIGPWAHAEVRFGGMPDWVVYAMPTRGNDPQYLQYVQRFYDQIGQQLKGLMFKDGGPVVGVQLENEYNLRGPGKGAEHISTLKRLALKAGLDAPLYTVTGWDGAVYPPGEVTPVFGGYVDEPWATSTRELAPKETYAFRFDTRVSGDLGAQTVTHERGTADDEIGKTPFFGAEYGPGVPFMYRRRPVIAADDVASMVPVQLGSGVNLIGYYMFHGGRNPAGRTWLQESTGSGGYNDVPLINYDFQAPLGPDGQQRQVLTRLRPYHWFLQDFGARLATMTVRKPAAVPANAADLETPRYAVRSNGNSGFVFVNNHVRKYAMAAHEDVRFEVALPGGKLTFPSTPVDIADGDYFIWPYNFDLDGPVLKSATAQPLARLDLGADGVVYVFAAHKRIPVELAFEPALARQLQAPGARVAERDGKLVVDQLQAGTGAAITIARQGKGPVRVVVLTASQAEQLTIADVAGKRRLLLSEQQLVVDGGELQLRSVGSSAFRVAVFPALAKVSTAAAGVQRGTDGIFQTLAATLPERQLTASVAPLRAAQAVPPLLIGGNAKAAQEPGPETFGAAASWQVTVPPAQLEGLDDALLTIDFVGDIGRLYAGVEMLDDWYYSGYGWQFGLRRLGARLAQPLTVSVLPLRADAPIYLDNKARPDFGGQAQLAQLRQVTVTPVYLLRLNMK</sequence>
<dbReference type="Proteomes" id="UP000175989">
    <property type="component" value="Unassembled WGS sequence"/>
</dbReference>
<evidence type="ECO:0000256" key="5">
    <source>
        <dbReference type="RuleBase" id="RU003679"/>
    </source>
</evidence>
<dbReference type="SUPFAM" id="SSF51445">
    <property type="entry name" value="(Trans)glycosidases"/>
    <property type="match status" value="1"/>
</dbReference>
<accession>A0A1E7WZJ9</accession>
<protein>
    <recommendedName>
        <fullName evidence="4">Beta-galactosidase</fullName>
        <ecNumber evidence="4">3.2.1.23</ecNumber>
    </recommendedName>
</protein>
<dbReference type="InterPro" id="IPR031330">
    <property type="entry name" value="Gly_Hdrlase_35_cat"/>
</dbReference>
<reference evidence="9" key="1">
    <citation type="journal article" date="2016" name="Front. Microbiol.">
        <title>Molecular Keys to the Janthinobacterium and Duganella spp. Interaction with the Plant Pathogen Fusarium graminearum.</title>
        <authorList>
            <person name="Haack F.S."/>
            <person name="Poehlein A."/>
            <person name="Kroger C."/>
            <person name="Voigt C.A."/>
            <person name="Piepenbring M."/>
            <person name="Bode H.B."/>
            <person name="Daniel R."/>
            <person name="Schafer W."/>
            <person name="Streit W.R."/>
        </authorList>
    </citation>
    <scope>NUCLEOTIDE SEQUENCE [LARGE SCALE GENOMIC DNA]</scope>
    <source>
        <strain evidence="9">T54</strain>
    </source>
</reference>
<dbReference type="GO" id="GO:0005975">
    <property type="term" value="P:carbohydrate metabolic process"/>
    <property type="evidence" value="ECO:0007669"/>
    <property type="project" value="InterPro"/>
</dbReference>
<dbReference type="GO" id="GO:0004565">
    <property type="term" value="F:beta-galactosidase activity"/>
    <property type="evidence" value="ECO:0007669"/>
    <property type="project" value="UniProtKB-EC"/>
</dbReference>
<keyword evidence="9" id="KW-1185">Reference proteome</keyword>
<evidence type="ECO:0000256" key="4">
    <source>
        <dbReference type="RuleBase" id="RU000675"/>
    </source>
</evidence>
<feature type="signal peptide" evidence="6">
    <location>
        <begin position="1"/>
        <end position="22"/>
    </location>
</feature>
<keyword evidence="3 4" id="KW-0326">Glycosidase</keyword>
<evidence type="ECO:0000256" key="3">
    <source>
        <dbReference type="ARBA" id="ARBA00023295"/>
    </source>
</evidence>
<dbReference type="PRINTS" id="PR00742">
    <property type="entry name" value="GLHYDRLASE35"/>
</dbReference>
<dbReference type="AlphaFoldDB" id="A0A1E7WZJ9"/>
<dbReference type="InterPro" id="IPR001944">
    <property type="entry name" value="Glycoside_Hdrlase_35"/>
</dbReference>
<evidence type="ECO:0000313" key="8">
    <source>
        <dbReference type="EMBL" id="OFA05458.1"/>
    </source>
</evidence>
<dbReference type="PANTHER" id="PTHR23421">
    <property type="entry name" value="BETA-GALACTOSIDASE RELATED"/>
    <property type="match status" value="1"/>
</dbReference>
<feature type="domain" description="Glycoside hydrolase 35 catalytic" evidence="7">
    <location>
        <begin position="62"/>
        <end position="403"/>
    </location>
</feature>
<organism evidence="8 9">
    <name type="scientific">Duganella phyllosphaerae</name>
    <dbReference type="NCBI Taxonomy" id="762836"/>
    <lineage>
        <taxon>Bacteria</taxon>
        <taxon>Pseudomonadati</taxon>
        <taxon>Pseudomonadota</taxon>
        <taxon>Betaproteobacteria</taxon>
        <taxon>Burkholderiales</taxon>
        <taxon>Oxalobacteraceae</taxon>
        <taxon>Telluria group</taxon>
        <taxon>Duganella</taxon>
    </lineage>
</organism>
<dbReference type="EC" id="3.2.1.23" evidence="4"/>
<dbReference type="EMBL" id="LROM01000066">
    <property type="protein sequence ID" value="OFA05458.1"/>
    <property type="molecule type" value="Genomic_DNA"/>
</dbReference>
<comment type="caution">
    <text evidence="8">The sequence shown here is derived from an EMBL/GenBank/DDBJ whole genome shotgun (WGS) entry which is preliminary data.</text>
</comment>
<evidence type="ECO:0000313" key="9">
    <source>
        <dbReference type="Proteomes" id="UP000175989"/>
    </source>
</evidence>
<evidence type="ECO:0000256" key="2">
    <source>
        <dbReference type="ARBA" id="ARBA00022801"/>
    </source>
</evidence>
<name>A0A1E7WZJ9_9BURK</name>
<keyword evidence="2 4" id="KW-0378">Hydrolase</keyword>
<comment type="catalytic activity">
    <reaction evidence="4">
        <text>Hydrolysis of terminal non-reducing beta-D-galactose residues in beta-D-galactosides.</text>
        <dbReference type="EC" id="3.2.1.23"/>
    </reaction>
</comment>